<dbReference type="GO" id="GO:0003746">
    <property type="term" value="F:translation elongation factor activity"/>
    <property type="evidence" value="ECO:0007669"/>
    <property type="project" value="UniProtKB-KW"/>
</dbReference>
<evidence type="ECO:0000256" key="8">
    <source>
        <dbReference type="RuleBase" id="RU000643"/>
    </source>
</evidence>
<sequence>MKKIDLSLVKELREATGAGMMDCKAALEKGNGDKDQALAILRQKGVAAAEKRGQRVAADGLVHAHVSADQKIGALVEINCETDFVAKHTDFKKFVQEIAGLVMERNPAHTEALLTMSMTNGNTVAEEVIHLINRFGESIAIRRFVRFEAESCGLIHHYIHDDYLTEGKIGVLVELSVDREEVLSHPVYNQFWKDLVLQITAAKPEYVSREEISAEIMEKEKAIYQERAGQEGKPEEVIRKMTEGRLDHFFKEKCLLEQPFLKDQGQRMSAFLERVKEQAGIQNLAVVRFVRFERGGAS</sequence>
<protein>
    <recommendedName>
        <fullName evidence="2 6">Elongation factor Ts</fullName>
        <shortName evidence="6">EF-Ts</shortName>
    </recommendedName>
</protein>
<name>A0ABY4WJU6_9BACL</name>
<evidence type="ECO:0000256" key="5">
    <source>
        <dbReference type="ARBA" id="ARBA00025453"/>
    </source>
</evidence>
<comment type="subcellular location">
    <subcellularLocation>
        <location evidence="6 8">Cytoplasm</location>
    </subcellularLocation>
</comment>
<evidence type="ECO:0000256" key="3">
    <source>
        <dbReference type="ARBA" id="ARBA00022768"/>
    </source>
</evidence>
<dbReference type="InterPro" id="IPR001816">
    <property type="entry name" value="Transl_elong_EFTs/EF1B"/>
</dbReference>
<dbReference type="Gene3D" id="1.10.286.20">
    <property type="match status" value="1"/>
</dbReference>
<keyword evidence="11" id="KW-1185">Reference proteome</keyword>
<dbReference type="CDD" id="cd14275">
    <property type="entry name" value="UBA_EF-Ts"/>
    <property type="match status" value="1"/>
</dbReference>
<dbReference type="PANTHER" id="PTHR11741">
    <property type="entry name" value="ELONGATION FACTOR TS"/>
    <property type="match status" value="1"/>
</dbReference>
<dbReference type="PANTHER" id="PTHR11741:SF0">
    <property type="entry name" value="ELONGATION FACTOR TS, MITOCHONDRIAL"/>
    <property type="match status" value="1"/>
</dbReference>
<dbReference type="InterPro" id="IPR036402">
    <property type="entry name" value="EF-Ts_dimer_sf"/>
</dbReference>
<keyword evidence="4 6" id="KW-0648">Protein biosynthesis</keyword>
<gene>
    <name evidence="6 10" type="primary">tsf</name>
    <name evidence="10" type="ORF">NDK47_26530</name>
</gene>
<dbReference type="PROSITE" id="PS01127">
    <property type="entry name" value="EF_TS_2"/>
    <property type="match status" value="1"/>
</dbReference>
<dbReference type="InterPro" id="IPR018101">
    <property type="entry name" value="Transl_elong_Ts_CS"/>
</dbReference>
<dbReference type="InterPro" id="IPR009060">
    <property type="entry name" value="UBA-like_sf"/>
</dbReference>
<reference evidence="10" key="1">
    <citation type="submission" date="2022-06" db="EMBL/GenBank/DDBJ databases">
        <title>Genome sequencing of Brevibacillus sp. BB3-R1.</title>
        <authorList>
            <person name="Heo J."/>
            <person name="Lee D."/>
            <person name="Won M."/>
            <person name="Han B.-H."/>
            <person name="Hong S.-B."/>
            <person name="Kwon S.-W."/>
        </authorList>
    </citation>
    <scope>NUCLEOTIDE SEQUENCE</scope>
    <source>
        <strain evidence="10">BB3-R1</strain>
    </source>
</reference>
<evidence type="ECO:0000256" key="2">
    <source>
        <dbReference type="ARBA" id="ARBA00016956"/>
    </source>
</evidence>
<keyword evidence="6" id="KW-0963">Cytoplasm</keyword>
<evidence type="ECO:0000256" key="1">
    <source>
        <dbReference type="ARBA" id="ARBA00005532"/>
    </source>
</evidence>
<dbReference type="Proteomes" id="UP001056500">
    <property type="component" value="Chromosome"/>
</dbReference>
<dbReference type="InterPro" id="IPR014039">
    <property type="entry name" value="Transl_elong_EFTs/EF1B_dimer"/>
</dbReference>
<organism evidence="10 11">
    <name type="scientific">Brevibacillus ruminantium</name>
    <dbReference type="NCBI Taxonomy" id="2950604"/>
    <lineage>
        <taxon>Bacteria</taxon>
        <taxon>Bacillati</taxon>
        <taxon>Bacillota</taxon>
        <taxon>Bacilli</taxon>
        <taxon>Bacillales</taxon>
        <taxon>Paenibacillaceae</taxon>
        <taxon>Brevibacillus</taxon>
    </lineage>
</organism>
<evidence type="ECO:0000313" key="10">
    <source>
        <dbReference type="EMBL" id="USG65614.1"/>
    </source>
</evidence>
<dbReference type="SUPFAM" id="SSF46934">
    <property type="entry name" value="UBA-like"/>
    <property type="match status" value="1"/>
</dbReference>
<evidence type="ECO:0000313" key="11">
    <source>
        <dbReference type="Proteomes" id="UP001056500"/>
    </source>
</evidence>
<evidence type="ECO:0000259" key="9">
    <source>
        <dbReference type="Pfam" id="PF00889"/>
    </source>
</evidence>
<dbReference type="HAMAP" id="MF_00050">
    <property type="entry name" value="EF_Ts"/>
    <property type="match status" value="1"/>
</dbReference>
<accession>A0ABY4WJU6</accession>
<dbReference type="RefSeq" id="WP_251872701.1">
    <property type="nucleotide sequence ID" value="NZ_CP098755.1"/>
</dbReference>
<evidence type="ECO:0000256" key="4">
    <source>
        <dbReference type="ARBA" id="ARBA00022917"/>
    </source>
</evidence>
<dbReference type="EMBL" id="CP098755">
    <property type="protein sequence ID" value="USG65614.1"/>
    <property type="molecule type" value="Genomic_DNA"/>
</dbReference>
<feature type="region of interest" description="Involved in Mg(2+) ion dislocation from EF-Tu" evidence="6">
    <location>
        <begin position="82"/>
        <end position="85"/>
    </location>
</feature>
<comment type="similarity">
    <text evidence="1 6 7">Belongs to the EF-Ts family.</text>
</comment>
<proteinExistence type="inferred from homology"/>
<keyword evidence="3 6" id="KW-0251">Elongation factor</keyword>
<feature type="domain" description="Translation elongation factor EFTs/EF1B dimerisation" evidence="9">
    <location>
        <begin position="73"/>
        <end position="295"/>
    </location>
</feature>
<comment type="function">
    <text evidence="5 6 7">Associates with the EF-Tu.GDP complex and induces the exchange of GDP to GTP. It remains bound to the aminoacyl-tRNA.EF-Tu.GTP complex up to the GTP hydrolysis stage on the ribosome.</text>
</comment>
<dbReference type="SUPFAM" id="SSF54713">
    <property type="entry name" value="Elongation factor Ts (EF-Ts), dimerisation domain"/>
    <property type="match status" value="2"/>
</dbReference>
<dbReference type="NCBIfam" id="TIGR00116">
    <property type="entry name" value="tsf"/>
    <property type="match status" value="1"/>
</dbReference>
<dbReference type="Gene3D" id="1.10.8.10">
    <property type="entry name" value="DNA helicase RuvA subunit, C-terminal domain"/>
    <property type="match status" value="1"/>
</dbReference>
<dbReference type="Gene3D" id="3.30.479.20">
    <property type="entry name" value="Elongation factor Ts, dimerisation domain"/>
    <property type="match status" value="2"/>
</dbReference>
<evidence type="ECO:0000256" key="6">
    <source>
        <dbReference type="HAMAP-Rule" id="MF_00050"/>
    </source>
</evidence>
<evidence type="ECO:0000256" key="7">
    <source>
        <dbReference type="RuleBase" id="RU000642"/>
    </source>
</evidence>
<dbReference type="Pfam" id="PF00889">
    <property type="entry name" value="EF_TS"/>
    <property type="match status" value="1"/>
</dbReference>